<evidence type="ECO:0000256" key="4">
    <source>
        <dbReference type="ARBA" id="ARBA00022989"/>
    </source>
</evidence>
<evidence type="ECO:0000256" key="3">
    <source>
        <dbReference type="ARBA" id="ARBA00022692"/>
    </source>
</evidence>
<comment type="caution">
    <text evidence="7">The sequence shown here is derived from an EMBL/GenBank/DDBJ whole genome shotgun (WGS) entry which is preliminary data.</text>
</comment>
<keyword evidence="5 6" id="KW-0472">Membrane</keyword>
<evidence type="ECO:0000256" key="1">
    <source>
        <dbReference type="ARBA" id="ARBA00004651"/>
    </source>
</evidence>
<evidence type="ECO:0000313" key="8">
    <source>
        <dbReference type="Proteomes" id="UP000608420"/>
    </source>
</evidence>
<dbReference type="Proteomes" id="UP000608420">
    <property type="component" value="Unassembled WGS sequence"/>
</dbReference>
<keyword evidence="3 6" id="KW-0812">Transmembrane</keyword>
<feature type="transmembrane region" description="Helical" evidence="6">
    <location>
        <begin position="71"/>
        <end position="95"/>
    </location>
</feature>
<dbReference type="InterPro" id="IPR036259">
    <property type="entry name" value="MFS_trans_sf"/>
</dbReference>
<comment type="subcellular location">
    <subcellularLocation>
        <location evidence="1">Cell membrane</location>
        <topology evidence="1">Multi-pass membrane protein</topology>
    </subcellularLocation>
</comment>
<evidence type="ECO:0000256" key="6">
    <source>
        <dbReference type="SAM" id="Phobius"/>
    </source>
</evidence>
<feature type="transmembrane region" description="Helical" evidence="6">
    <location>
        <begin position="166"/>
        <end position="186"/>
    </location>
</feature>
<reference evidence="8" key="1">
    <citation type="journal article" date="2019" name="Int. J. Syst. Evol. Microbiol.">
        <title>The Global Catalogue of Microorganisms (GCM) 10K type strain sequencing project: providing services to taxonomists for standard genome sequencing and annotation.</title>
        <authorList>
            <consortium name="The Broad Institute Genomics Platform"/>
            <consortium name="The Broad Institute Genome Sequencing Center for Infectious Disease"/>
            <person name="Wu L."/>
            <person name="Ma J."/>
        </authorList>
    </citation>
    <scope>NUCLEOTIDE SEQUENCE [LARGE SCALE GENOMIC DNA]</scope>
    <source>
        <strain evidence="8">CGMCC 1.15420</strain>
    </source>
</reference>
<evidence type="ECO:0000256" key="5">
    <source>
        <dbReference type="ARBA" id="ARBA00023136"/>
    </source>
</evidence>
<dbReference type="Pfam" id="PF07690">
    <property type="entry name" value="MFS_1"/>
    <property type="match status" value="1"/>
</dbReference>
<gene>
    <name evidence="7" type="ORF">GCM10010913_44780</name>
</gene>
<feature type="transmembrane region" description="Helical" evidence="6">
    <location>
        <begin position="312"/>
        <end position="331"/>
    </location>
</feature>
<feature type="transmembrane region" description="Helical" evidence="6">
    <location>
        <begin position="101"/>
        <end position="118"/>
    </location>
</feature>
<sequence length="428" mass="47154">MKFRPSFYYLWSSQTLSNTVDVLYLVALTTYVLNQTGSIIFATLVPFFRVVAQMLSGLIAPLLIDRYRLTFLLTLAQGGQFLVFIALGLYLSPWISGADTMFIYVFIAGLSFLDGWTSPARNALIPRLVDDSGLMKANGLIGATDQIVQFAGWAISGVLVAAMGSFPVLVVVAVCYGIAAAITVLIEDPTEAKQRNLFDVRTSVTKVRELVGDKDGASSEASEEKELSRWEILKEGWVALWRVPRLRALTMMDICDALGGMVWVGAFILVFVQDVLHQDEKWWGYINASYFAGAVLGGFIVVALVKKFEKKVFLSMIVGMLGYGLLTAWFGLNQSTWLALVIVFLTGPFSELAAVTRRTLIQRSVNKDMLPKVFSAQSTLLSTLYGLSLLLMSGIAEWFGIVNMYLLAALISLITVVIGWANRKAIQL</sequence>
<proteinExistence type="predicted"/>
<dbReference type="CDD" id="cd06173">
    <property type="entry name" value="MFS_MefA_like"/>
    <property type="match status" value="1"/>
</dbReference>
<keyword evidence="4 6" id="KW-1133">Transmembrane helix</keyword>
<accession>A0ABQ1W6N9</accession>
<dbReference type="PANTHER" id="PTHR23513">
    <property type="entry name" value="INTEGRAL MEMBRANE EFFLUX PROTEIN-RELATED"/>
    <property type="match status" value="1"/>
</dbReference>
<keyword evidence="8" id="KW-1185">Reference proteome</keyword>
<protein>
    <submittedName>
        <fullName evidence="7">MFS transporter</fullName>
    </submittedName>
</protein>
<evidence type="ECO:0000313" key="7">
    <source>
        <dbReference type="EMBL" id="GGG17706.1"/>
    </source>
</evidence>
<dbReference type="EMBL" id="BMIW01000049">
    <property type="protein sequence ID" value="GGG17706.1"/>
    <property type="molecule type" value="Genomic_DNA"/>
</dbReference>
<organism evidence="7 8">
    <name type="scientific">Paenibacillus aceti</name>
    <dbReference type="NCBI Taxonomy" id="1820010"/>
    <lineage>
        <taxon>Bacteria</taxon>
        <taxon>Bacillati</taxon>
        <taxon>Bacillota</taxon>
        <taxon>Bacilli</taxon>
        <taxon>Bacillales</taxon>
        <taxon>Paenibacillaceae</taxon>
        <taxon>Paenibacillus</taxon>
    </lineage>
</organism>
<dbReference type="Gene3D" id="1.20.1250.20">
    <property type="entry name" value="MFS general substrate transporter like domains"/>
    <property type="match status" value="1"/>
</dbReference>
<feature type="transmembrane region" description="Helical" evidence="6">
    <location>
        <begin position="402"/>
        <end position="421"/>
    </location>
</feature>
<dbReference type="InterPro" id="IPR011701">
    <property type="entry name" value="MFS"/>
</dbReference>
<name>A0ABQ1W6N9_9BACL</name>
<feature type="transmembrane region" description="Helical" evidence="6">
    <location>
        <begin position="139"/>
        <end position="160"/>
    </location>
</feature>
<feature type="transmembrane region" description="Helical" evidence="6">
    <location>
        <begin position="254"/>
        <end position="276"/>
    </location>
</feature>
<dbReference type="PANTHER" id="PTHR23513:SF19">
    <property type="entry name" value="MAJOR FACILITATOR SUPERFAMILY (MFS) PROFILE DOMAIN-CONTAINING PROTEIN"/>
    <property type="match status" value="1"/>
</dbReference>
<feature type="transmembrane region" description="Helical" evidence="6">
    <location>
        <begin position="337"/>
        <end position="355"/>
    </location>
</feature>
<feature type="transmembrane region" description="Helical" evidence="6">
    <location>
        <begin position="376"/>
        <end position="396"/>
    </location>
</feature>
<dbReference type="SUPFAM" id="SSF103473">
    <property type="entry name" value="MFS general substrate transporter"/>
    <property type="match status" value="1"/>
</dbReference>
<keyword evidence="2" id="KW-1003">Cell membrane</keyword>
<feature type="transmembrane region" description="Helical" evidence="6">
    <location>
        <begin position="282"/>
        <end position="305"/>
    </location>
</feature>
<evidence type="ECO:0000256" key="2">
    <source>
        <dbReference type="ARBA" id="ARBA00022475"/>
    </source>
</evidence>